<keyword evidence="4" id="KW-0472">Membrane</keyword>
<dbReference type="Proteomes" id="UP001302367">
    <property type="component" value="Chromosome 9"/>
</dbReference>
<evidence type="ECO:0000313" key="8">
    <source>
        <dbReference type="Proteomes" id="UP000230605"/>
    </source>
</evidence>
<comment type="subunit">
    <text evidence="4">Component of the ER membrane protein complex (EMC).</text>
</comment>
<gene>
    <name evidence="6" type="ORF">CB0940_11118</name>
    <name evidence="7" type="ORF">RHO25_012613</name>
</gene>
<comment type="similarity">
    <text evidence="4">Belongs to the EMC2 family.</text>
</comment>
<dbReference type="InterPro" id="IPR011990">
    <property type="entry name" value="TPR-like_helical_dom_sf"/>
</dbReference>
<keyword evidence="2 3" id="KW-0802">TPR repeat</keyword>
<accession>A0A2G5HEG3</accession>
<dbReference type="EMBL" id="LKMD01000107">
    <property type="protein sequence ID" value="PIA90944.1"/>
    <property type="molecule type" value="Genomic_DNA"/>
</dbReference>
<keyword evidence="1" id="KW-0677">Repeat</keyword>
<evidence type="ECO:0000259" key="5">
    <source>
        <dbReference type="Pfam" id="PF22890"/>
    </source>
</evidence>
<reference evidence="7 9" key="2">
    <citation type="submission" date="2023-09" db="EMBL/GenBank/DDBJ databases">
        <title>Complete-Gapless Cercospora beticola genome.</title>
        <authorList>
            <person name="Wyatt N.A."/>
            <person name="Spanner R.E."/>
            <person name="Bolton M.D."/>
        </authorList>
    </citation>
    <scope>NUCLEOTIDE SEQUENCE [LARGE SCALE GENOMIC DNA]</scope>
    <source>
        <strain evidence="7">Cb09-40</strain>
    </source>
</reference>
<dbReference type="Pfam" id="PF22890">
    <property type="entry name" value="TPR_EMC2"/>
    <property type="match status" value="1"/>
</dbReference>
<evidence type="ECO:0000256" key="2">
    <source>
        <dbReference type="ARBA" id="ARBA00022803"/>
    </source>
</evidence>
<dbReference type="FunFam" id="1.25.40.10:FF:001208">
    <property type="entry name" value="Tetratricopeptide repeat domain-containing protein"/>
    <property type="match status" value="1"/>
</dbReference>
<dbReference type="OrthoDB" id="124397at2759"/>
<dbReference type="GO" id="GO:0072546">
    <property type="term" value="C:EMC complex"/>
    <property type="evidence" value="ECO:0007669"/>
    <property type="project" value="UniProtKB-UniRule"/>
</dbReference>
<dbReference type="PANTHER" id="PTHR12760">
    <property type="entry name" value="TETRATRICOPEPTIDE REPEAT PROTEIN"/>
    <property type="match status" value="1"/>
</dbReference>
<evidence type="ECO:0000313" key="6">
    <source>
        <dbReference type="EMBL" id="PIA90944.1"/>
    </source>
</evidence>
<dbReference type="SUPFAM" id="SSF48452">
    <property type="entry name" value="TPR-like"/>
    <property type="match status" value="1"/>
</dbReference>
<dbReference type="AlphaFoldDB" id="A0A2G5HEG3"/>
<comment type="function">
    <text evidence="4">Part of the endoplasmic reticulum membrane protein complex (EMC) that enables the energy-independent insertion into endoplasmic reticulum membranes of newly synthesized membrane proteins.</text>
</comment>
<dbReference type="EMBL" id="CP134192">
    <property type="protein sequence ID" value="WPB07949.1"/>
    <property type="molecule type" value="Genomic_DNA"/>
</dbReference>
<feature type="domain" description="EMC2 TPR-like" evidence="5">
    <location>
        <begin position="110"/>
        <end position="206"/>
    </location>
</feature>
<protein>
    <recommendedName>
        <fullName evidence="4">ER membrane protein complex subunit 2</fullName>
    </recommendedName>
</protein>
<name>A0A2G5HEG3_CERBT</name>
<dbReference type="SMART" id="SM00028">
    <property type="entry name" value="TPR"/>
    <property type="match status" value="2"/>
</dbReference>
<evidence type="ECO:0000256" key="4">
    <source>
        <dbReference type="RuleBase" id="RU367091"/>
    </source>
</evidence>
<evidence type="ECO:0000313" key="7">
    <source>
        <dbReference type="EMBL" id="WPB07949.1"/>
    </source>
</evidence>
<keyword evidence="9" id="KW-1185">Reference proteome</keyword>
<dbReference type="InterPro" id="IPR019734">
    <property type="entry name" value="TPR_rpt"/>
</dbReference>
<dbReference type="InterPro" id="IPR055217">
    <property type="entry name" value="TPR_EMC2"/>
</dbReference>
<comment type="subcellular location">
    <subcellularLocation>
        <location evidence="4">Endoplasmic reticulum membrane</location>
        <topology evidence="4">Peripheral membrane protein</topology>
        <orientation evidence="4">Cytoplasmic side</orientation>
    </subcellularLocation>
</comment>
<keyword evidence="4" id="KW-0256">Endoplasmic reticulum</keyword>
<dbReference type="Proteomes" id="UP000230605">
    <property type="component" value="Chromosome 9"/>
</dbReference>
<dbReference type="Gene3D" id="1.25.40.10">
    <property type="entry name" value="Tetratricopeptide repeat domain"/>
    <property type="match status" value="1"/>
</dbReference>
<evidence type="ECO:0000256" key="1">
    <source>
        <dbReference type="ARBA" id="ARBA00022737"/>
    </source>
</evidence>
<organism evidence="6 8">
    <name type="scientific">Cercospora beticola</name>
    <name type="common">Sugarbeet leaf spot fungus</name>
    <dbReference type="NCBI Taxonomy" id="122368"/>
    <lineage>
        <taxon>Eukaryota</taxon>
        <taxon>Fungi</taxon>
        <taxon>Dikarya</taxon>
        <taxon>Ascomycota</taxon>
        <taxon>Pezizomycotina</taxon>
        <taxon>Dothideomycetes</taxon>
        <taxon>Dothideomycetidae</taxon>
        <taxon>Mycosphaerellales</taxon>
        <taxon>Mycosphaerellaceae</taxon>
        <taxon>Cercospora</taxon>
    </lineage>
</organism>
<sequence>MSSSILLTPPTANDPSKTLAVSAQAKSFFRSQSSWSLPYPLSLFSNSESQEKWASYENIFLSALRTGDDDAAYLCLEELTDRFGQTNERVAALRGLWAEATAKTQEDLENVMNHYEEILKEDPTVFTIRKRRIALLKSMGKTGEAAAALTNLLDTSPTDVESWSELAELYVQQGLYDQAKFCLEEVLLLAPNGWNLHARMGEVTILSANAQQAGSGEQLKQLSEAVRRFCRSVELCDDYLRGYYGLKLSSTRLLDVLSTSKKGQVTSSDPSTGDLAPPSIENVKKLNEMATAKLAEIVRRSTSGEKGWDGYNAAEIAAARELLDKDTQKIAR</sequence>
<evidence type="ECO:0000256" key="3">
    <source>
        <dbReference type="PROSITE-ProRule" id="PRU00339"/>
    </source>
</evidence>
<dbReference type="PROSITE" id="PS50005">
    <property type="entry name" value="TPR"/>
    <property type="match status" value="1"/>
</dbReference>
<dbReference type="InterPro" id="IPR039856">
    <property type="entry name" value="EMC2-like"/>
</dbReference>
<feature type="repeat" description="TPR" evidence="3">
    <location>
        <begin position="160"/>
        <end position="193"/>
    </location>
</feature>
<reference evidence="6 8" key="1">
    <citation type="submission" date="2015-10" db="EMBL/GenBank/DDBJ databases">
        <title>The cercosporin biosynthetic gene cluster was horizontally transferred to several fungal lineages and shown to be expanded in Cercospora beticola based on microsynteny with recipient genomes.</title>
        <authorList>
            <person name="De Jonge R."/>
            <person name="Ebert M.K."/>
            <person name="Suttle J.C."/>
            <person name="Jurick Ii W.M."/>
            <person name="Secor G.A."/>
            <person name="Thomma B.P."/>
            <person name="Van De Peer Y."/>
            <person name="Bolton M.D."/>
        </authorList>
    </citation>
    <scope>NUCLEOTIDE SEQUENCE [LARGE SCALE GENOMIC DNA]</scope>
    <source>
        <strain evidence="6 8">09-40</strain>
    </source>
</reference>
<proteinExistence type="inferred from homology"/>
<evidence type="ECO:0000313" key="9">
    <source>
        <dbReference type="Proteomes" id="UP001302367"/>
    </source>
</evidence>